<name>A0A256FD83_9HYPH</name>
<evidence type="ECO:0000313" key="2">
    <source>
        <dbReference type="Proteomes" id="UP000216345"/>
    </source>
</evidence>
<keyword evidence="2" id="KW-1185">Reference proteome</keyword>
<dbReference type="AlphaFoldDB" id="A0A256FD83"/>
<organism evidence="1 2">
    <name type="scientific">Brucella rhizosphaerae</name>
    <dbReference type="NCBI Taxonomy" id="571254"/>
    <lineage>
        <taxon>Bacteria</taxon>
        <taxon>Pseudomonadati</taxon>
        <taxon>Pseudomonadota</taxon>
        <taxon>Alphaproteobacteria</taxon>
        <taxon>Hyphomicrobiales</taxon>
        <taxon>Brucellaceae</taxon>
        <taxon>Brucella/Ochrobactrum group</taxon>
        <taxon>Brucella</taxon>
    </lineage>
</organism>
<sequence length="39" mass="4355">MRTATRFKNNDLKGVAQPLQTVTDFNEKSRGNNPTAFSV</sequence>
<accession>A0A256FD83</accession>
<dbReference type="EMBL" id="NNRK01000029">
    <property type="protein sequence ID" value="OYR12753.1"/>
    <property type="molecule type" value="Genomic_DNA"/>
</dbReference>
<evidence type="ECO:0000313" key="1">
    <source>
        <dbReference type="EMBL" id="OYR12753.1"/>
    </source>
</evidence>
<gene>
    <name evidence="1" type="ORF">CEV32_0927</name>
</gene>
<dbReference type="Proteomes" id="UP000216345">
    <property type="component" value="Unassembled WGS sequence"/>
</dbReference>
<reference evidence="1 2" key="1">
    <citation type="submission" date="2017-07" db="EMBL/GenBank/DDBJ databases">
        <title>Phylogenetic study on the rhizospheric bacterium Ochrobactrum sp. A44.</title>
        <authorList>
            <person name="Krzyzanowska D.M."/>
            <person name="Ossowicki A."/>
            <person name="Rajewska M."/>
            <person name="Maciag T."/>
            <person name="Kaczynski Z."/>
            <person name="Czerwicka M."/>
            <person name="Jafra S."/>
        </authorList>
    </citation>
    <scope>NUCLEOTIDE SEQUENCE [LARGE SCALE GENOMIC DNA]</scope>
    <source>
        <strain evidence="1 2">PR17</strain>
    </source>
</reference>
<proteinExistence type="predicted"/>
<protein>
    <submittedName>
        <fullName evidence="1">Uncharacterized protein</fullName>
    </submittedName>
</protein>
<comment type="caution">
    <text evidence="1">The sequence shown here is derived from an EMBL/GenBank/DDBJ whole genome shotgun (WGS) entry which is preliminary data.</text>
</comment>